<dbReference type="Proteomes" id="UP001233999">
    <property type="component" value="Unassembled WGS sequence"/>
</dbReference>
<gene>
    <name evidence="1" type="ORF">L9F63_011095</name>
</gene>
<protein>
    <submittedName>
        <fullName evidence="1">Uncharacterized protein</fullName>
    </submittedName>
</protein>
<feature type="non-terminal residue" evidence="1">
    <location>
        <position position="1"/>
    </location>
</feature>
<proteinExistence type="predicted"/>
<name>A0AAD8EQN4_DIPPU</name>
<accession>A0AAD8EQN4</accession>
<evidence type="ECO:0000313" key="1">
    <source>
        <dbReference type="EMBL" id="KAJ9598212.1"/>
    </source>
</evidence>
<dbReference type="AlphaFoldDB" id="A0AAD8EQN4"/>
<sequence>LSPAETVAPRTATKWRYSWFSSSSKILFPSATSFPSYKGLPNYKLGFSHAVKTEEFPNSLA</sequence>
<organism evidence="1 2">
    <name type="scientific">Diploptera punctata</name>
    <name type="common">Pacific beetle cockroach</name>
    <dbReference type="NCBI Taxonomy" id="6984"/>
    <lineage>
        <taxon>Eukaryota</taxon>
        <taxon>Metazoa</taxon>
        <taxon>Ecdysozoa</taxon>
        <taxon>Arthropoda</taxon>
        <taxon>Hexapoda</taxon>
        <taxon>Insecta</taxon>
        <taxon>Pterygota</taxon>
        <taxon>Neoptera</taxon>
        <taxon>Polyneoptera</taxon>
        <taxon>Dictyoptera</taxon>
        <taxon>Blattodea</taxon>
        <taxon>Blaberoidea</taxon>
        <taxon>Blaberidae</taxon>
        <taxon>Diplopterinae</taxon>
        <taxon>Diploptera</taxon>
    </lineage>
</organism>
<comment type="caution">
    <text evidence="1">The sequence shown here is derived from an EMBL/GenBank/DDBJ whole genome shotgun (WGS) entry which is preliminary data.</text>
</comment>
<dbReference type="EMBL" id="JASPKZ010001235">
    <property type="protein sequence ID" value="KAJ9598212.1"/>
    <property type="molecule type" value="Genomic_DNA"/>
</dbReference>
<feature type="non-terminal residue" evidence="1">
    <location>
        <position position="61"/>
    </location>
</feature>
<evidence type="ECO:0000313" key="2">
    <source>
        <dbReference type="Proteomes" id="UP001233999"/>
    </source>
</evidence>
<reference evidence="1" key="2">
    <citation type="submission" date="2023-05" db="EMBL/GenBank/DDBJ databases">
        <authorList>
            <person name="Fouks B."/>
        </authorList>
    </citation>
    <scope>NUCLEOTIDE SEQUENCE</scope>
    <source>
        <strain evidence="1">Stay&amp;Tobe</strain>
        <tissue evidence="1">Testes</tissue>
    </source>
</reference>
<keyword evidence="2" id="KW-1185">Reference proteome</keyword>
<reference evidence="1" key="1">
    <citation type="journal article" date="2023" name="IScience">
        <title>Live-bearing cockroach genome reveals convergent evolutionary mechanisms linked to viviparity in insects and beyond.</title>
        <authorList>
            <person name="Fouks B."/>
            <person name="Harrison M.C."/>
            <person name="Mikhailova A.A."/>
            <person name="Marchal E."/>
            <person name="English S."/>
            <person name="Carruthers M."/>
            <person name="Jennings E.C."/>
            <person name="Chiamaka E.L."/>
            <person name="Frigard R.A."/>
            <person name="Pippel M."/>
            <person name="Attardo G.M."/>
            <person name="Benoit J.B."/>
            <person name="Bornberg-Bauer E."/>
            <person name="Tobe S.S."/>
        </authorList>
    </citation>
    <scope>NUCLEOTIDE SEQUENCE</scope>
    <source>
        <strain evidence="1">Stay&amp;Tobe</strain>
    </source>
</reference>